<dbReference type="InterPro" id="IPR036688">
    <property type="entry name" value="MoeA_C_domain_IV_sf"/>
</dbReference>
<dbReference type="NCBIfam" id="NF045515">
    <property type="entry name" value="Glp_gephyrin"/>
    <property type="match status" value="1"/>
</dbReference>
<protein>
    <submittedName>
        <fullName evidence="4">Molybdenum cofactor synthesis domain protein</fullName>
    </submittedName>
</protein>
<dbReference type="Gene3D" id="2.170.190.11">
    <property type="entry name" value="Molybdopterin biosynthesis moea protein, domain 3"/>
    <property type="match status" value="1"/>
</dbReference>
<dbReference type="InterPro" id="IPR001453">
    <property type="entry name" value="MoaB/Mog_dom"/>
</dbReference>
<dbReference type="InterPro" id="IPR005110">
    <property type="entry name" value="MoeA_linker/N"/>
</dbReference>
<dbReference type="GeneID" id="9346118"/>
<dbReference type="Pfam" id="PF03453">
    <property type="entry name" value="MoeA_N"/>
    <property type="match status" value="1"/>
</dbReference>
<proteinExistence type="predicted"/>
<dbReference type="EMBL" id="CP002069">
    <property type="protein sequence ID" value="ADI73412.1"/>
    <property type="molecule type" value="Genomic_DNA"/>
</dbReference>
<dbReference type="InterPro" id="IPR036425">
    <property type="entry name" value="MoaB/Mog-like_dom_sf"/>
</dbReference>
<dbReference type="Gene3D" id="3.90.105.10">
    <property type="entry name" value="Molybdopterin biosynthesis moea protein, domain 2"/>
    <property type="match status" value="1"/>
</dbReference>
<dbReference type="HOGENOM" id="CLU_010186_7_2_2"/>
<dbReference type="Pfam" id="PF03454">
    <property type="entry name" value="MoeA_C"/>
    <property type="match status" value="1"/>
</dbReference>
<evidence type="ECO:0000313" key="4">
    <source>
        <dbReference type="EMBL" id="ADI73412.1"/>
    </source>
</evidence>
<dbReference type="RefSeq" id="WP_013193980.1">
    <property type="nucleotide sequence ID" value="NC_014253.1"/>
</dbReference>
<evidence type="ECO:0000259" key="3">
    <source>
        <dbReference type="SMART" id="SM00852"/>
    </source>
</evidence>
<dbReference type="SUPFAM" id="SSF63867">
    <property type="entry name" value="MoeA C-terminal domain-like"/>
    <property type="match status" value="1"/>
</dbReference>
<dbReference type="InterPro" id="IPR038987">
    <property type="entry name" value="MoeA-like"/>
</dbReference>
<dbReference type="InterPro" id="IPR005111">
    <property type="entry name" value="MoeA_C_domain_IV"/>
</dbReference>
<dbReference type="AlphaFoldDB" id="D7E870"/>
<sequence>MTGFFKERTPVNQARKIFLNAFNSIENTEQVSIDECSGRILSDSVTANRNVPHYRRAAMDGYAVRSSDTVGASPDNPIMLQIDDEEVVEGTCVRVHTGSSIPDGADAVVMVEDTTPVGDMVEILTHVHPNKHVGIIGEDIEKNDTVFTDGHMLRPCDLAVLASLGINNVTVYKKPHVSVIPTGNEVVPRTSSSQLQPGKVVETNGLMTAKYVEKWGGLPEHCDIVSDDPELIISAIQSQLESDIIILCGGTSVGERDHVPDVVKSLGNVLVHGVSMSPGKPIALGMIDNVPVVCLPGYPVAAFIGLFMFARPALRKIGHIPDLPDATVKAELSDKIPSKEGYMTFSRVVVDFGSSTAHPVMTSGAGVLSSVAKSNGLVIVPENIEGYEKGEKVDIFLIE</sequence>
<dbReference type="Pfam" id="PF00994">
    <property type="entry name" value="MoCF_biosynth"/>
    <property type="match status" value="1"/>
</dbReference>
<dbReference type="GO" id="GO:0061599">
    <property type="term" value="F:molybdopterin molybdotransferase activity"/>
    <property type="evidence" value="ECO:0007669"/>
    <property type="project" value="TreeGrafter"/>
</dbReference>
<dbReference type="SUPFAM" id="SSF63882">
    <property type="entry name" value="MoeA N-terminal region -like"/>
    <property type="match status" value="1"/>
</dbReference>
<dbReference type="InterPro" id="IPR036135">
    <property type="entry name" value="MoeA_linker/N_sf"/>
</dbReference>
<dbReference type="NCBIfam" id="TIGR00177">
    <property type="entry name" value="molyb_syn"/>
    <property type="match status" value="1"/>
</dbReference>
<accession>D7E870</accession>
<dbReference type="KEGG" id="mev:Metev_0499"/>
<dbReference type="STRING" id="644295.Metev_0499"/>
<evidence type="ECO:0000256" key="1">
    <source>
        <dbReference type="ARBA" id="ARBA00005046"/>
    </source>
</evidence>
<keyword evidence="5" id="KW-1185">Reference proteome</keyword>
<dbReference type="Gene3D" id="3.40.980.10">
    <property type="entry name" value="MoaB/Mog-like domain"/>
    <property type="match status" value="1"/>
</dbReference>
<evidence type="ECO:0000313" key="5">
    <source>
        <dbReference type="Proteomes" id="UP000000391"/>
    </source>
</evidence>
<comment type="pathway">
    <text evidence="1">Cofactor biosynthesis; molybdopterin biosynthesis.</text>
</comment>
<organism evidence="4 5">
    <name type="scientific">Methanohalobium evestigatum (strain ATCC BAA-1072 / DSM 3721 / NBRC 107634 / OCM 161 / Z-7303)</name>
    <dbReference type="NCBI Taxonomy" id="644295"/>
    <lineage>
        <taxon>Archaea</taxon>
        <taxon>Methanobacteriati</taxon>
        <taxon>Methanobacteriota</taxon>
        <taxon>Stenosarchaea group</taxon>
        <taxon>Methanomicrobia</taxon>
        <taxon>Methanosarcinales</taxon>
        <taxon>Methanosarcinaceae</taxon>
        <taxon>Methanohalobium</taxon>
    </lineage>
</organism>
<gene>
    <name evidence="4" type="ordered locus">Metev_0499</name>
</gene>
<dbReference type="OrthoDB" id="31371at2157"/>
<feature type="domain" description="MoaB/Mog" evidence="3">
    <location>
        <begin position="178"/>
        <end position="316"/>
    </location>
</feature>
<keyword evidence="2" id="KW-0501">Molybdenum cofactor biosynthesis</keyword>
<dbReference type="CDD" id="cd00887">
    <property type="entry name" value="MoeA"/>
    <property type="match status" value="1"/>
</dbReference>
<dbReference type="PANTHER" id="PTHR10192:SF19">
    <property type="entry name" value="MOLYBDOPTERIN BIOSYNTHESIS PROTEIN MJ0666-RELATED"/>
    <property type="match status" value="1"/>
</dbReference>
<dbReference type="GO" id="GO:0005737">
    <property type="term" value="C:cytoplasm"/>
    <property type="evidence" value="ECO:0007669"/>
    <property type="project" value="TreeGrafter"/>
</dbReference>
<dbReference type="Gene3D" id="2.40.340.10">
    <property type="entry name" value="MoeA, C-terminal, domain IV"/>
    <property type="match status" value="1"/>
</dbReference>
<dbReference type="GO" id="GO:0006777">
    <property type="term" value="P:Mo-molybdopterin cofactor biosynthetic process"/>
    <property type="evidence" value="ECO:0007669"/>
    <property type="project" value="UniProtKB-KW"/>
</dbReference>
<dbReference type="Proteomes" id="UP000000391">
    <property type="component" value="Chromosome"/>
</dbReference>
<name>D7E870_METEZ</name>
<dbReference type="UniPathway" id="UPA00344"/>
<reference evidence="4 5" key="1">
    <citation type="submission" date="2010-06" db="EMBL/GenBank/DDBJ databases">
        <title>Complete sequence chromosome of Methanohalobium evestigatum Z-7303.</title>
        <authorList>
            <consortium name="US DOE Joint Genome Institute"/>
            <person name="Lucas S."/>
            <person name="Copeland A."/>
            <person name="Lapidus A."/>
            <person name="Cheng J.-F."/>
            <person name="Bruce D."/>
            <person name="Goodwin L."/>
            <person name="Pitluck S."/>
            <person name="Saunders E."/>
            <person name="Detter J.C."/>
            <person name="Han C."/>
            <person name="Tapia R."/>
            <person name="Land M."/>
            <person name="Hauser L."/>
            <person name="Kyrpides N."/>
            <person name="Mikhailova N."/>
            <person name="Sieprawska-Lupa M."/>
            <person name="Whitman W.B."/>
            <person name="Anderson I."/>
            <person name="Woyke T."/>
        </authorList>
    </citation>
    <scope>NUCLEOTIDE SEQUENCE [LARGE SCALE GENOMIC DNA]</scope>
    <source>
        <strain evidence="5">ATCC BAA-1072 / DSM 3721 / NBRC 107634 / OCM 161 / Z-7303</strain>
    </source>
</reference>
<dbReference type="SMART" id="SM00852">
    <property type="entry name" value="MoCF_biosynth"/>
    <property type="match status" value="1"/>
</dbReference>
<dbReference type="SUPFAM" id="SSF53218">
    <property type="entry name" value="Molybdenum cofactor biosynthesis proteins"/>
    <property type="match status" value="1"/>
</dbReference>
<dbReference type="PANTHER" id="PTHR10192">
    <property type="entry name" value="MOLYBDOPTERIN BIOSYNTHESIS PROTEIN"/>
    <property type="match status" value="1"/>
</dbReference>
<evidence type="ECO:0000256" key="2">
    <source>
        <dbReference type="ARBA" id="ARBA00023150"/>
    </source>
</evidence>